<reference evidence="1" key="1">
    <citation type="submission" date="2020-03" db="EMBL/GenBank/DDBJ databases">
        <title>Okinawa Rail whole genome shotgun sequence.</title>
        <authorList>
            <person name="Nakajima N."/>
            <person name="Onuma M."/>
            <person name="Endoh D."/>
        </authorList>
    </citation>
    <scope>NUCLEOTIDE SEQUENCE</scope>
</reference>
<evidence type="ECO:0000313" key="1">
    <source>
        <dbReference type="EMBL" id="LAC44061.1"/>
    </source>
</evidence>
<reference evidence="1" key="2">
    <citation type="submission" date="2020-03" db="EMBL/GenBank/DDBJ databases">
        <authorList>
            <consortium name="Environmental Genome Science Research Promotion Project"/>
            <person name="Nakajima N."/>
            <person name="Onuma M."/>
            <person name="Endoh D."/>
        </authorList>
    </citation>
    <scope>NUCLEOTIDE SEQUENCE</scope>
</reference>
<dbReference type="AlphaFoldDB" id="A0A6G1RZF2"/>
<name>A0A6G1RZF2_9GRUI</name>
<organism evidence="1">
    <name type="scientific">Hypotaenidia okinawae</name>
    <dbReference type="NCBI Taxonomy" id="2861861"/>
    <lineage>
        <taxon>Eukaryota</taxon>
        <taxon>Metazoa</taxon>
        <taxon>Chordata</taxon>
        <taxon>Craniata</taxon>
        <taxon>Vertebrata</taxon>
        <taxon>Euteleostomi</taxon>
        <taxon>Archelosauria</taxon>
        <taxon>Archosauria</taxon>
        <taxon>Dinosauria</taxon>
        <taxon>Saurischia</taxon>
        <taxon>Theropoda</taxon>
        <taxon>Coelurosauria</taxon>
        <taxon>Aves</taxon>
        <taxon>Neognathae</taxon>
        <taxon>Neoaves</taxon>
        <taxon>Gruiformes</taxon>
        <taxon>Rallidae</taxon>
        <taxon>Hypotaenidia</taxon>
    </lineage>
</organism>
<accession>A0A6G1RZF2</accession>
<proteinExistence type="predicted"/>
<protein>
    <submittedName>
        <fullName evidence="1">Uncharacterized protein</fullName>
    </submittedName>
</protein>
<dbReference type="EMBL" id="ICPP01011417">
    <property type="protein sequence ID" value="LAC44061.1"/>
    <property type="molecule type" value="Transcribed_RNA"/>
</dbReference>
<sequence length="130" mass="14738">MSLLSSGRARRRRTRELQACQPHLSPWEGEQRTLETISRHADDKRFFRRSQHGFSKGMSCFTKWLHFCDDMTGLAGEGRAAGTACLGFREAFDTVRDHHRQAVDVWAGEPDNEVAEWLGIEVVVSGTEFG</sequence>